<evidence type="ECO:0000256" key="2">
    <source>
        <dbReference type="SAM" id="Phobius"/>
    </source>
</evidence>
<feature type="transmembrane region" description="Helical" evidence="2">
    <location>
        <begin position="142"/>
        <end position="163"/>
    </location>
</feature>
<reference evidence="3" key="1">
    <citation type="submission" date="2023-08" db="EMBL/GenBank/DDBJ databases">
        <authorList>
            <person name="Chen Y."/>
            <person name="Shah S."/>
            <person name="Dougan E. K."/>
            <person name="Thang M."/>
            <person name="Chan C."/>
        </authorList>
    </citation>
    <scope>NUCLEOTIDE SEQUENCE</scope>
</reference>
<protein>
    <submittedName>
        <fullName evidence="3">Uncharacterized protein</fullName>
    </submittedName>
</protein>
<keyword evidence="4" id="KW-1185">Reference proteome</keyword>
<accession>A0AA36NE37</accession>
<dbReference type="AlphaFoldDB" id="A0AA36NE37"/>
<feature type="compositionally biased region" description="Low complexity" evidence="1">
    <location>
        <begin position="31"/>
        <end position="45"/>
    </location>
</feature>
<dbReference type="EMBL" id="CAUJNA010003756">
    <property type="protein sequence ID" value="CAJ1409175.1"/>
    <property type="molecule type" value="Genomic_DNA"/>
</dbReference>
<evidence type="ECO:0000256" key="1">
    <source>
        <dbReference type="SAM" id="MobiDB-lite"/>
    </source>
</evidence>
<keyword evidence="2" id="KW-1133">Transmembrane helix</keyword>
<sequence length="328" mass="35752">MEASLARLPVEVVRVPRPAAPDRPGPRGGRHAAAGGAPRAAASAGCVSGRHLGRKEHASRTDPAMKHSAWGLALLARRRRIRRVLRRAGPEAPVTLREQAQQLASDQAALRMGSGGLESVVPEDERKQLEKKADTLEPFRKGVILAACLLLFGALQDGFWLLVTPGLTAQGWLNVIRSEDSQSSSLALILGLTAVGAGLLYTGLVLLAPAPLPSLESVLQEEESRQEAEKNRQLRSLEGRWYYGLNLGQSYRIFQSERGWRFEEELQGRKCTAELRIVGGWVKGQLLDQHGKEVGLIRLRRSAGKSVVSNLRPVGEADWGNPNEAIGW</sequence>
<organism evidence="3 4">
    <name type="scientific">Effrenium voratum</name>
    <dbReference type="NCBI Taxonomy" id="2562239"/>
    <lineage>
        <taxon>Eukaryota</taxon>
        <taxon>Sar</taxon>
        <taxon>Alveolata</taxon>
        <taxon>Dinophyceae</taxon>
        <taxon>Suessiales</taxon>
        <taxon>Symbiodiniaceae</taxon>
        <taxon>Effrenium</taxon>
    </lineage>
</organism>
<feature type="compositionally biased region" description="Low complexity" evidence="1">
    <location>
        <begin position="1"/>
        <end position="17"/>
    </location>
</feature>
<comment type="caution">
    <text evidence="3">The sequence shown here is derived from an EMBL/GenBank/DDBJ whole genome shotgun (WGS) entry which is preliminary data.</text>
</comment>
<gene>
    <name evidence="3" type="ORF">EVOR1521_LOCUS30346</name>
</gene>
<feature type="region of interest" description="Disordered" evidence="1">
    <location>
        <begin position="1"/>
        <end position="45"/>
    </location>
</feature>
<feature type="transmembrane region" description="Helical" evidence="2">
    <location>
        <begin position="183"/>
        <end position="207"/>
    </location>
</feature>
<keyword evidence="2" id="KW-0812">Transmembrane</keyword>
<keyword evidence="2" id="KW-0472">Membrane</keyword>
<proteinExistence type="predicted"/>
<evidence type="ECO:0000313" key="4">
    <source>
        <dbReference type="Proteomes" id="UP001178507"/>
    </source>
</evidence>
<dbReference type="Proteomes" id="UP001178507">
    <property type="component" value="Unassembled WGS sequence"/>
</dbReference>
<name>A0AA36NE37_9DINO</name>
<evidence type="ECO:0000313" key="3">
    <source>
        <dbReference type="EMBL" id="CAJ1409175.1"/>
    </source>
</evidence>